<proteinExistence type="predicted"/>
<evidence type="ECO:0000259" key="8">
    <source>
        <dbReference type="Pfam" id="PF01593"/>
    </source>
</evidence>
<dbReference type="EC" id="1.3.3.4" evidence="9"/>
<dbReference type="Gene3D" id="1.10.3110.10">
    <property type="entry name" value="protoporphyrinogen ix oxidase, domain 3"/>
    <property type="match status" value="1"/>
</dbReference>
<evidence type="ECO:0000256" key="3">
    <source>
        <dbReference type="ARBA" id="ARBA00022827"/>
    </source>
</evidence>
<dbReference type="PANTHER" id="PTHR42923">
    <property type="entry name" value="PROTOPORPHYRINOGEN OXIDASE"/>
    <property type="match status" value="1"/>
</dbReference>
<accession>A0A644Z0X8</accession>
<organism evidence="9">
    <name type="scientific">bioreactor metagenome</name>
    <dbReference type="NCBI Taxonomy" id="1076179"/>
    <lineage>
        <taxon>unclassified sequences</taxon>
        <taxon>metagenomes</taxon>
        <taxon>ecological metagenomes</taxon>
    </lineage>
</organism>
<comment type="pathway">
    <text evidence="6">Porphyrin-containing compound metabolism.</text>
</comment>
<dbReference type="Gene3D" id="3.50.50.60">
    <property type="entry name" value="FAD/NAD(P)-binding domain"/>
    <property type="match status" value="1"/>
</dbReference>
<dbReference type="InterPro" id="IPR050464">
    <property type="entry name" value="Zeta_carotene_desat/Oxidored"/>
</dbReference>
<feature type="domain" description="Amine oxidase" evidence="8">
    <location>
        <begin position="36"/>
        <end position="492"/>
    </location>
</feature>
<reference evidence="9" key="1">
    <citation type="submission" date="2019-08" db="EMBL/GenBank/DDBJ databases">
        <authorList>
            <person name="Kucharzyk K."/>
            <person name="Murdoch R.W."/>
            <person name="Higgins S."/>
            <person name="Loffler F."/>
        </authorList>
    </citation>
    <scope>NUCLEOTIDE SEQUENCE</scope>
</reference>
<sequence length="497" mass="51899">METSLSETAPAPSAAGPARGGTHRPTGHVIVIGGGVAGLVAARDLVRAGARVTVVEASDRIGGQVRTVDFADRRVDVGAEAIHVAPPHLSALVRDLGLWDDPLGSHHGHTLLGHPRGAQPMPAGLGPTGPSRIRPVLQSGMLSLPGLVRAGMEPVLARLAPPLAPERDVSVGDFLAGRFGHEVVRRFVDPLLGSLHSGDVYRLSLRGTAPQLVGAAEHRTSLIRRSAPRPTTSGPSFISWADGLQTFVDALASDIEGHGGRIARGVEVRQIVRAAGRWQVRTTAGGYETDAIVLATPTPVTAGLLGPLTRAAEPLREQRSASVVNLIVALTADQVFHHAAGDRFPLRATPETNGILLPSDAPWTMKAATFLGTKWPHLRRTADGRDDNAFLVRISAGRVGLHVVDELDDAELAARLLDDLHRTTGVRADVLDSTVVRWPAMPQCEVGHPARVAAVRTALSTSLPRLALAGAGIDGMGMSAVVRSGQAAATAIAAALA</sequence>
<keyword evidence="2" id="KW-0285">Flavoprotein</keyword>
<dbReference type="SUPFAM" id="SSF51905">
    <property type="entry name" value="FAD/NAD(P)-binding domain"/>
    <property type="match status" value="1"/>
</dbReference>
<protein>
    <submittedName>
        <fullName evidence="9">Protoporphyrinogen oxidase</fullName>
        <ecNumber evidence="9">1.3.3.4</ecNumber>
    </submittedName>
</protein>
<dbReference type="SUPFAM" id="SSF54373">
    <property type="entry name" value="FAD-linked reductases, C-terminal domain"/>
    <property type="match status" value="1"/>
</dbReference>
<evidence type="ECO:0000256" key="2">
    <source>
        <dbReference type="ARBA" id="ARBA00022630"/>
    </source>
</evidence>
<evidence type="ECO:0000256" key="1">
    <source>
        <dbReference type="ARBA" id="ARBA00001974"/>
    </source>
</evidence>
<evidence type="ECO:0000256" key="7">
    <source>
        <dbReference type="SAM" id="MobiDB-lite"/>
    </source>
</evidence>
<name>A0A644Z0X8_9ZZZZ</name>
<comment type="cofactor">
    <cofactor evidence="1">
        <name>FAD</name>
        <dbReference type="ChEBI" id="CHEBI:57692"/>
    </cofactor>
</comment>
<evidence type="ECO:0000313" key="9">
    <source>
        <dbReference type="EMBL" id="MPM34486.1"/>
    </source>
</evidence>
<comment type="caution">
    <text evidence="9">The sequence shown here is derived from an EMBL/GenBank/DDBJ whole genome shotgun (WGS) entry which is preliminary data.</text>
</comment>
<keyword evidence="4 9" id="KW-0560">Oxidoreductase</keyword>
<dbReference type="PANTHER" id="PTHR42923:SF3">
    <property type="entry name" value="PROTOPORPHYRINOGEN OXIDASE"/>
    <property type="match status" value="1"/>
</dbReference>
<dbReference type="AlphaFoldDB" id="A0A644Z0X8"/>
<feature type="region of interest" description="Disordered" evidence="7">
    <location>
        <begin position="1"/>
        <end position="26"/>
    </location>
</feature>
<keyword evidence="5" id="KW-0350">Heme biosynthesis</keyword>
<dbReference type="GO" id="GO:0004729">
    <property type="term" value="F:oxygen-dependent protoporphyrinogen oxidase activity"/>
    <property type="evidence" value="ECO:0007669"/>
    <property type="project" value="UniProtKB-EC"/>
</dbReference>
<gene>
    <name evidence="9" type="primary">hemY_4</name>
    <name evidence="9" type="ORF">SDC9_81069</name>
</gene>
<dbReference type="InterPro" id="IPR036188">
    <property type="entry name" value="FAD/NAD-bd_sf"/>
</dbReference>
<dbReference type="GO" id="GO:0006783">
    <property type="term" value="P:heme biosynthetic process"/>
    <property type="evidence" value="ECO:0007669"/>
    <property type="project" value="UniProtKB-KW"/>
</dbReference>
<keyword evidence="3" id="KW-0274">FAD</keyword>
<dbReference type="Gene3D" id="3.90.660.20">
    <property type="entry name" value="Protoporphyrinogen oxidase, mitochondrial, domain 2"/>
    <property type="match status" value="1"/>
</dbReference>
<dbReference type="InterPro" id="IPR004572">
    <property type="entry name" value="Protoporphyrinogen_oxidase"/>
</dbReference>
<dbReference type="InterPro" id="IPR002937">
    <property type="entry name" value="Amino_oxidase"/>
</dbReference>
<evidence type="ECO:0000256" key="4">
    <source>
        <dbReference type="ARBA" id="ARBA00023002"/>
    </source>
</evidence>
<evidence type="ECO:0000256" key="5">
    <source>
        <dbReference type="ARBA" id="ARBA00023133"/>
    </source>
</evidence>
<evidence type="ECO:0000256" key="6">
    <source>
        <dbReference type="ARBA" id="ARBA00023444"/>
    </source>
</evidence>
<dbReference type="NCBIfam" id="TIGR00562">
    <property type="entry name" value="proto_IX_ox"/>
    <property type="match status" value="1"/>
</dbReference>
<dbReference type="EMBL" id="VSSQ01006989">
    <property type="protein sequence ID" value="MPM34486.1"/>
    <property type="molecule type" value="Genomic_DNA"/>
</dbReference>
<dbReference type="Pfam" id="PF01593">
    <property type="entry name" value="Amino_oxidase"/>
    <property type="match status" value="1"/>
</dbReference>